<dbReference type="SUPFAM" id="SSF75217">
    <property type="entry name" value="alpha/beta knot"/>
    <property type="match status" value="1"/>
</dbReference>
<organism evidence="12 13">
    <name type="scientific">Leptospira montravelensis</name>
    <dbReference type="NCBI Taxonomy" id="2484961"/>
    <lineage>
        <taxon>Bacteria</taxon>
        <taxon>Pseudomonadati</taxon>
        <taxon>Spirochaetota</taxon>
        <taxon>Spirochaetia</taxon>
        <taxon>Leptospirales</taxon>
        <taxon>Leptospiraceae</taxon>
        <taxon>Leptospira</taxon>
    </lineage>
</organism>
<gene>
    <name evidence="12" type="ORF">EHQ31_03865</name>
</gene>
<name>A0ABY2LXX3_9LEPT</name>
<evidence type="ECO:0000256" key="2">
    <source>
        <dbReference type="ARBA" id="ARBA00005528"/>
    </source>
</evidence>
<evidence type="ECO:0000256" key="1">
    <source>
        <dbReference type="ARBA" id="ARBA00004496"/>
    </source>
</evidence>
<dbReference type="EMBL" id="RQFO01000004">
    <property type="protein sequence ID" value="TGL05859.1"/>
    <property type="molecule type" value="Genomic_DNA"/>
</dbReference>
<sequence>MNWILIYEEELVQNHFIQLSDERHTHIRTILKKITNDQIQVVIPGSGNYIFKIQSISESSTTLEKVNPIPNVLKPLLIHTFFSLPRPQTGKKIFHLSGAYGVDSIYFYATETKNKEFWTSPVYTKESASYLETGLSQTGNSRLPFVIQEKSFLWKNFLKDWKGNVFVLDREGENCQSIFKSKNGFLETNLYVFGPESGWKPDDLLFFHENNFQIVSLGKINLRTEFAYSALLHHLFSIRN</sequence>
<dbReference type="Proteomes" id="UP000297465">
    <property type="component" value="Unassembled WGS sequence"/>
</dbReference>
<dbReference type="InterPro" id="IPR029028">
    <property type="entry name" value="Alpha/beta_knot_MTases"/>
</dbReference>
<comment type="subcellular location">
    <subcellularLocation>
        <location evidence="1 10">Cytoplasm</location>
    </subcellularLocation>
</comment>
<dbReference type="NCBIfam" id="TIGR00046">
    <property type="entry name" value="RsmE family RNA methyltransferase"/>
    <property type="match status" value="1"/>
</dbReference>
<comment type="caution">
    <text evidence="12">The sequence shown here is derived from an EMBL/GenBank/DDBJ whole genome shotgun (WGS) entry which is preliminary data.</text>
</comment>
<dbReference type="GO" id="GO:0032259">
    <property type="term" value="P:methylation"/>
    <property type="evidence" value="ECO:0007669"/>
    <property type="project" value="UniProtKB-KW"/>
</dbReference>
<keyword evidence="3 10" id="KW-0963">Cytoplasm</keyword>
<comment type="function">
    <text evidence="8 10">Specifically methylates the N3 position of the uracil ring of uridine 1498 (m3U1498) in 16S rRNA. Acts on the fully assembled 30S ribosomal subunit.</text>
</comment>
<comment type="catalytic activity">
    <reaction evidence="9 10">
        <text>uridine(1498) in 16S rRNA + S-adenosyl-L-methionine = N(3)-methyluridine(1498) in 16S rRNA + S-adenosyl-L-homocysteine + H(+)</text>
        <dbReference type="Rhea" id="RHEA:42920"/>
        <dbReference type="Rhea" id="RHEA-COMP:10283"/>
        <dbReference type="Rhea" id="RHEA-COMP:10284"/>
        <dbReference type="ChEBI" id="CHEBI:15378"/>
        <dbReference type="ChEBI" id="CHEBI:57856"/>
        <dbReference type="ChEBI" id="CHEBI:59789"/>
        <dbReference type="ChEBI" id="CHEBI:65315"/>
        <dbReference type="ChEBI" id="CHEBI:74502"/>
        <dbReference type="EC" id="2.1.1.193"/>
    </reaction>
</comment>
<keyword evidence="7 10" id="KW-0949">S-adenosyl-L-methionine</keyword>
<reference evidence="13" key="1">
    <citation type="journal article" date="2019" name="PLoS Negl. Trop. Dis.">
        <title>Revisiting the worldwide diversity of Leptospira species in the environment.</title>
        <authorList>
            <person name="Vincent A.T."/>
            <person name="Schiettekatte O."/>
            <person name="Bourhy P."/>
            <person name="Veyrier F.J."/>
            <person name="Picardeau M."/>
        </authorList>
    </citation>
    <scope>NUCLEOTIDE SEQUENCE [LARGE SCALE GENOMIC DNA]</scope>
    <source>
        <strain evidence="13">201800278</strain>
    </source>
</reference>
<evidence type="ECO:0000256" key="8">
    <source>
        <dbReference type="ARBA" id="ARBA00025699"/>
    </source>
</evidence>
<feature type="domain" description="Ribosomal RNA small subunit methyltransferase E methyltransferase" evidence="11">
    <location>
        <begin position="74"/>
        <end position="233"/>
    </location>
</feature>
<keyword evidence="13" id="KW-1185">Reference proteome</keyword>
<keyword evidence="6 10" id="KW-0808">Transferase</keyword>
<evidence type="ECO:0000259" key="11">
    <source>
        <dbReference type="Pfam" id="PF04452"/>
    </source>
</evidence>
<keyword evidence="5 10" id="KW-0489">Methyltransferase</keyword>
<dbReference type="Pfam" id="PF04452">
    <property type="entry name" value="Methyltrans_RNA"/>
    <property type="match status" value="1"/>
</dbReference>
<evidence type="ECO:0000256" key="6">
    <source>
        <dbReference type="ARBA" id="ARBA00022679"/>
    </source>
</evidence>
<evidence type="ECO:0000256" key="9">
    <source>
        <dbReference type="ARBA" id="ARBA00047944"/>
    </source>
</evidence>
<proteinExistence type="inferred from homology"/>
<accession>A0ABY2LXX3</accession>
<evidence type="ECO:0000313" key="12">
    <source>
        <dbReference type="EMBL" id="TGL05859.1"/>
    </source>
</evidence>
<evidence type="ECO:0000313" key="13">
    <source>
        <dbReference type="Proteomes" id="UP000297465"/>
    </source>
</evidence>
<dbReference type="InterPro" id="IPR006700">
    <property type="entry name" value="RsmE"/>
</dbReference>
<dbReference type="EC" id="2.1.1.193" evidence="10"/>
<comment type="similarity">
    <text evidence="2 10">Belongs to the RNA methyltransferase RsmE family.</text>
</comment>
<protein>
    <recommendedName>
        <fullName evidence="10">Ribosomal RNA small subunit methyltransferase E</fullName>
        <ecNumber evidence="10">2.1.1.193</ecNumber>
    </recommendedName>
</protein>
<evidence type="ECO:0000256" key="10">
    <source>
        <dbReference type="PIRNR" id="PIRNR015601"/>
    </source>
</evidence>
<evidence type="ECO:0000256" key="7">
    <source>
        <dbReference type="ARBA" id="ARBA00022691"/>
    </source>
</evidence>
<dbReference type="GO" id="GO:0008168">
    <property type="term" value="F:methyltransferase activity"/>
    <property type="evidence" value="ECO:0007669"/>
    <property type="project" value="UniProtKB-KW"/>
</dbReference>
<keyword evidence="4 10" id="KW-0698">rRNA processing</keyword>
<dbReference type="RefSeq" id="WP_135569737.1">
    <property type="nucleotide sequence ID" value="NZ_RQFN01000011.1"/>
</dbReference>
<dbReference type="PIRSF" id="PIRSF015601">
    <property type="entry name" value="MTase_slr0722"/>
    <property type="match status" value="1"/>
</dbReference>
<evidence type="ECO:0000256" key="5">
    <source>
        <dbReference type="ARBA" id="ARBA00022603"/>
    </source>
</evidence>
<dbReference type="PANTHER" id="PTHR30027">
    <property type="entry name" value="RIBOSOMAL RNA SMALL SUBUNIT METHYLTRANSFERASE E"/>
    <property type="match status" value="1"/>
</dbReference>
<dbReference type="InterPro" id="IPR029026">
    <property type="entry name" value="tRNA_m1G_MTases_N"/>
</dbReference>
<dbReference type="Gene3D" id="3.40.1280.10">
    <property type="match status" value="1"/>
</dbReference>
<evidence type="ECO:0000256" key="3">
    <source>
        <dbReference type="ARBA" id="ARBA00022490"/>
    </source>
</evidence>
<dbReference type="PANTHER" id="PTHR30027:SF3">
    <property type="entry name" value="16S RRNA (URACIL(1498)-N(3))-METHYLTRANSFERASE"/>
    <property type="match status" value="1"/>
</dbReference>
<dbReference type="InterPro" id="IPR046886">
    <property type="entry name" value="RsmE_MTase_dom"/>
</dbReference>
<evidence type="ECO:0000256" key="4">
    <source>
        <dbReference type="ARBA" id="ARBA00022552"/>
    </source>
</evidence>